<evidence type="ECO:0000256" key="1">
    <source>
        <dbReference type="SAM" id="SignalP"/>
    </source>
</evidence>
<sequence length="235" mass="26504">MPDTAETLSFQLLLSQLLAVIGPPAKAIKCMESSFANAADIYEFWLAVQAMFEEVRKKNTVKLPVSVLEKIRRLCNYRFNQTINEAPSDIFVTAFFLVPANRNADILKHINLLSIAPIRIHRDTISGVASVSIDANNNRTLLRIGKFLVSQLQFEYKSKDDSPIHGLDADLALTKLNEQIVDYAKGAWPFNCAFTDKANVAKYWREFLDYDNADVLVGMAWVTRGYLAGFEYSEV</sequence>
<gene>
    <name evidence="2" type="ORF">EV702DRAFT_1204959</name>
</gene>
<reference evidence="2" key="1">
    <citation type="journal article" date="2020" name="New Phytol.">
        <title>Comparative genomics reveals dynamic genome evolution in host specialist ectomycorrhizal fungi.</title>
        <authorList>
            <person name="Lofgren L.A."/>
            <person name="Nguyen N.H."/>
            <person name="Vilgalys R."/>
            <person name="Ruytinx J."/>
            <person name="Liao H.L."/>
            <person name="Branco S."/>
            <person name="Kuo A."/>
            <person name="LaButti K."/>
            <person name="Lipzen A."/>
            <person name="Andreopoulos W."/>
            <person name="Pangilinan J."/>
            <person name="Riley R."/>
            <person name="Hundley H."/>
            <person name="Na H."/>
            <person name="Barry K."/>
            <person name="Grigoriev I.V."/>
            <person name="Stajich J.E."/>
            <person name="Kennedy P.G."/>
        </authorList>
    </citation>
    <scope>NUCLEOTIDE SEQUENCE</scope>
    <source>
        <strain evidence="2">DOB743</strain>
    </source>
</reference>
<evidence type="ECO:0000313" key="3">
    <source>
        <dbReference type="Proteomes" id="UP000714275"/>
    </source>
</evidence>
<protein>
    <submittedName>
        <fullName evidence="2">Uncharacterized protein</fullName>
    </submittedName>
</protein>
<evidence type="ECO:0000313" key="2">
    <source>
        <dbReference type="EMBL" id="KAG1764577.1"/>
    </source>
</evidence>
<feature type="signal peptide" evidence="1">
    <location>
        <begin position="1"/>
        <end position="27"/>
    </location>
</feature>
<proteinExistence type="predicted"/>
<name>A0A9P6ZGH2_9AGAM</name>
<comment type="caution">
    <text evidence="2">The sequence shown here is derived from an EMBL/GenBank/DDBJ whole genome shotgun (WGS) entry which is preliminary data.</text>
</comment>
<dbReference type="EMBL" id="JABBWD010000123">
    <property type="protein sequence ID" value="KAG1764577.1"/>
    <property type="molecule type" value="Genomic_DNA"/>
</dbReference>
<keyword evidence="3" id="KW-1185">Reference proteome</keyword>
<dbReference type="OrthoDB" id="2691388at2759"/>
<feature type="chain" id="PRO_5040237853" evidence="1">
    <location>
        <begin position="28"/>
        <end position="235"/>
    </location>
</feature>
<organism evidence="2 3">
    <name type="scientific">Suillus placidus</name>
    <dbReference type="NCBI Taxonomy" id="48579"/>
    <lineage>
        <taxon>Eukaryota</taxon>
        <taxon>Fungi</taxon>
        <taxon>Dikarya</taxon>
        <taxon>Basidiomycota</taxon>
        <taxon>Agaricomycotina</taxon>
        <taxon>Agaricomycetes</taxon>
        <taxon>Agaricomycetidae</taxon>
        <taxon>Boletales</taxon>
        <taxon>Suillineae</taxon>
        <taxon>Suillaceae</taxon>
        <taxon>Suillus</taxon>
    </lineage>
</organism>
<accession>A0A9P6ZGH2</accession>
<dbReference type="Proteomes" id="UP000714275">
    <property type="component" value="Unassembled WGS sequence"/>
</dbReference>
<keyword evidence="1" id="KW-0732">Signal</keyword>
<dbReference type="AlphaFoldDB" id="A0A9P6ZGH2"/>